<proteinExistence type="predicted"/>
<sequence>MVGDGVSAAQLGAEVTVEQELLPISNIMLQESQELASLQCGKTSTSCKDDSDCCLGYNCAATFFNLRGSCVACGIATEACYLTRSCCNGFRCDITFPHTVGTCYKE</sequence>
<dbReference type="Proteomes" id="UP000596660">
    <property type="component" value="Unplaced"/>
</dbReference>
<name>A0A803MH17_CHEQI</name>
<keyword evidence="2" id="KW-1185">Reference proteome</keyword>
<dbReference type="Gramene" id="AUR62029269-RA">
    <property type="protein sequence ID" value="AUR62029269-RA:cds"/>
    <property type="gene ID" value="AUR62029269"/>
</dbReference>
<reference evidence="1" key="2">
    <citation type="submission" date="2021-03" db="UniProtKB">
        <authorList>
            <consortium name="EnsemblPlants"/>
        </authorList>
    </citation>
    <scope>IDENTIFICATION</scope>
</reference>
<reference evidence="1" key="1">
    <citation type="journal article" date="2017" name="Nature">
        <title>The genome of Chenopodium quinoa.</title>
        <authorList>
            <person name="Jarvis D.E."/>
            <person name="Ho Y.S."/>
            <person name="Lightfoot D.J."/>
            <person name="Schmoeckel S.M."/>
            <person name="Li B."/>
            <person name="Borm T.J.A."/>
            <person name="Ohyanagi H."/>
            <person name="Mineta K."/>
            <person name="Michell C.T."/>
            <person name="Saber N."/>
            <person name="Kharbatia N.M."/>
            <person name="Rupper R.R."/>
            <person name="Sharp A.R."/>
            <person name="Dally N."/>
            <person name="Boughton B.A."/>
            <person name="Woo Y.H."/>
            <person name="Gao G."/>
            <person name="Schijlen E.G.W.M."/>
            <person name="Guo X."/>
            <person name="Momin A.A."/>
            <person name="Negrao S."/>
            <person name="Al-Babili S."/>
            <person name="Gehring C."/>
            <person name="Roessner U."/>
            <person name="Jung C."/>
            <person name="Murphy K."/>
            <person name="Arold S.T."/>
            <person name="Gojobori T."/>
            <person name="van der Linden C.G."/>
            <person name="van Loo E.N."/>
            <person name="Jellen E.N."/>
            <person name="Maughan P.J."/>
            <person name="Tester M."/>
        </authorList>
    </citation>
    <scope>NUCLEOTIDE SEQUENCE [LARGE SCALE GENOMIC DNA]</scope>
    <source>
        <strain evidence="1">cv. PI 614886</strain>
    </source>
</reference>
<accession>A0A803MH17</accession>
<organism evidence="1 2">
    <name type="scientific">Chenopodium quinoa</name>
    <name type="common">Quinoa</name>
    <dbReference type="NCBI Taxonomy" id="63459"/>
    <lineage>
        <taxon>Eukaryota</taxon>
        <taxon>Viridiplantae</taxon>
        <taxon>Streptophyta</taxon>
        <taxon>Embryophyta</taxon>
        <taxon>Tracheophyta</taxon>
        <taxon>Spermatophyta</taxon>
        <taxon>Magnoliopsida</taxon>
        <taxon>eudicotyledons</taxon>
        <taxon>Gunneridae</taxon>
        <taxon>Pentapetalae</taxon>
        <taxon>Caryophyllales</taxon>
        <taxon>Chenopodiaceae</taxon>
        <taxon>Chenopodioideae</taxon>
        <taxon>Atripliceae</taxon>
        <taxon>Chenopodium</taxon>
    </lineage>
</organism>
<protein>
    <submittedName>
        <fullName evidence="1">Uncharacterized protein</fullName>
    </submittedName>
</protein>
<dbReference type="EnsemblPlants" id="AUR62029269-RA">
    <property type="protein sequence ID" value="AUR62029269-RA:cds"/>
    <property type="gene ID" value="AUR62029269"/>
</dbReference>
<evidence type="ECO:0000313" key="1">
    <source>
        <dbReference type="EnsemblPlants" id="AUR62029269-RA:cds"/>
    </source>
</evidence>
<dbReference type="AlphaFoldDB" id="A0A803MH17"/>
<dbReference type="OMA" id="IATEDCY"/>
<evidence type="ECO:0000313" key="2">
    <source>
        <dbReference type="Proteomes" id="UP000596660"/>
    </source>
</evidence>